<accession>A0A9P3PP40</accession>
<reference evidence="2" key="1">
    <citation type="submission" date="2022-07" db="EMBL/GenBank/DDBJ databases">
        <title>The genome of Lyophyllum shimeji provides insight into the initial evolution of ectomycorrhizal fungal genome.</title>
        <authorList>
            <person name="Kobayashi Y."/>
            <person name="Shibata T."/>
            <person name="Hirakawa H."/>
            <person name="Shigenobu S."/>
            <person name="Nishiyama T."/>
            <person name="Yamada A."/>
            <person name="Hasebe M."/>
            <person name="Kawaguchi M."/>
        </authorList>
    </citation>
    <scope>NUCLEOTIDE SEQUENCE</scope>
    <source>
        <strain evidence="2">AT787</strain>
    </source>
</reference>
<proteinExistence type="predicted"/>
<sequence length="129" mass="14356">MSSIPPTQSDGDVRYNQMAQELEAMRARYTELLREFDARVEERVVAALSPLLPTNSPTSTRFAPIRSVRITHDGRRLVHRVTGLVVSSQPTRATQGAPDVASHPTEEADRTLVEEDKSTKKIKLSDCVL</sequence>
<evidence type="ECO:0000256" key="1">
    <source>
        <dbReference type="SAM" id="MobiDB-lite"/>
    </source>
</evidence>
<dbReference type="AlphaFoldDB" id="A0A9P3PP40"/>
<protein>
    <submittedName>
        <fullName evidence="2">Uncharacterized protein</fullName>
    </submittedName>
</protein>
<evidence type="ECO:0000313" key="3">
    <source>
        <dbReference type="Proteomes" id="UP001063166"/>
    </source>
</evidence>
<dbReference type="Proteomes" id="UP001063166">
    <property type="component" value="Unassembled WGS sequence"/>
</dbReference>
<organism evidence="2 3">
    <name type="scientific">Lyophyllum shimeji</name>
    <name type="common">Hon-shimeji</name>
    <name type="synonym">Tricholoma shimeji</name>
    <dbReference type="NCBI Taxonomy" id="47721"/>
    <lineage>
        <taxon>Eukaryota</taxon>
        <taxon>Fungi</taxon>
        <taxon>Dikarya</taxon>
        <taxon>Basidiomycota</taxon>
        <taxon>Agaricomycotina</taxon>
        <taxon>Agaricomycetes</taxon>
        <taxon>Agaricomycetidae</taxon>
        <taxon>Agaricales</taxon>
        <taxon>Tricholomatineae</taxon>
        <taxon>Lyophyllaceae</taxon>
        <taxon>Lyophyllum</taxon>
    </lineage>
</organism>
<dbReference type="EMBL" id="BRPK01000006">
    <property type="protein sequence ID" value="GLB39463.1"/>
    <property type="molecule type" value="Genomic_DNA"/>
</dbReference>
<name>A0A9P3PP40_LYOSH</name>
<feature type="region of interest" description="Disordered" evidence="1">
    <location>
        <begin position="88"/>
        <end position="118"/>
    </location>
</feature>
<feature type="compositionally biased region" description="Basic and acidic residues" evidence="1">
    <location>
        <begin position="104"/>
        <end position="118"/>
    </location>
</feature>
<comment type="caution">
    <text evidence="2">The sequence shown here is derived from an EMBL/GenBank/DDBJ whole genome shotgun (WGS) entry which is preliminary data.</text>
</comment>
<keyword evidence="3" id="KW-1185">Reference proteome</keyword>
<evidence type="ECO:0000313" key="2">
    <source>
        <dbReference type="EMBL" id="GLB39463.1"/>
    </source>
</evidence>
<gene>
    <name evidence="2" type="ORF">LshimejAT787_0606250</name>
</gene>